<accession>X1AE03</accession>
<sequence length="88" mass="10117">MSAINNMKKENGVEYLDIRGEVCPMTFVLTKLTLEELEEGSILEVHLDFPAALKNIPESCKRQNLAKVIKIKEVNPEKHEWILILKKL</sequence>
<evidence type="ECO:0000256" key="1">
    <source>
        <dbReference type="ARBA" id="ARBA00008984"/>
    </source>
</evidence>
<dbReference type="PROSITE" id="PS01148">
    <property type="entry name" value="UPF0033"/>
    <property type="match status" value="1"/>
</dbReference>
<dbReference type="AlphaFoldDB" id="X1AE03"/>
<comment type="caution">
    <text evidence="3">The sequence shown here is derived from an EMBL/GenBank/DDBJ whole genome shotgun (WGS) entry which is preliminary data.</text>
</comment>
<proteinExistence type="inferred from homology"/>
<dbReference type="InterPro" id="IPR001455">
    <property type="entry name" value="TusA-like"/>
</dbReference>
<dbReference type="PANTHER" id="PTHR33279:SF6">
    <property type="entry name" value="SULFUR CARRIER PROTEIN YEDF-RELATED"/>
    <property type="match status" value="1"/>
</dbReference>
<evidence type="ECO:0000259" key="2">
    <source>
        <dbReference type="PROSITE" id="PS01148"/>
    </source>
</evidence>
<evidence type="ECO:0000313" key="3">
    <source>
        <dbReference type="EMBL" id="GAG80139.1"/>
    </source>
</evidence>
<organism evidence="3">
    <name type="scientific">marine sediment metagenome</name>
    <dbReference type="NCBI Taxonomy" id="412755"/>
    <lineage>
        <taxon>unclassified sequences</taxon>
        <taxon>metagenomes</taxon>
        <taxon>ecological metagenomes</taxon>
    </lineage>
</organism>
<dbReference type="EMBL" id="BART01009724">
    <property type="protein sequence ID" value="GAG80139.1"/>
    <property type="molecule type" value="Genomic_DNA"/>
</dbReference>
<comment type="similarity">
    <text evidence="1">Belongs to the sulfur carrier protein TusA family.</text>
</comment>
<dbReference type="PANTHER" id="PTHR33279">
    <property type="entry name" value="SULFUR CARRIER PROTEIN YEDF-RELATED"/>
    <property type="match status" value="1"/>
</dbReference>
<protein>
    <recommendedName>
        <fullName evidence="2">UPF0033 domain-containing protein</fullName>
    </recommendedName>
</protein>
<dbReference type="SUPFAM" id="SSF64307">
    <property type="entry name" value="SirA-like"/>
    <property type="match status" value="1"/>
</dbReference>
<dbReference type="Gene3D" id="3.30.110.40">
    <property type="entry name" value="TusA-like domain"/>
    <property type="match status" value="1"/>
</dbReference>
<dbReference type="InterPro" id="IPR036868">
    <property type="entry name" value="TusA-like_sf"/>
</dbReference>
<gene>
    <name evidence="3" type="ORF">S01H4_21458</name>
</gene>
<dbReference type="CDD" id="cd00291">
    <property type="entry name" value="SirA_YedF_YeeD"/>
    <property type="match status" value="1"/>
</dbReference>
<reference evidence="3" key="1">
    <citation type="journal article" date="2014" name="Front. Microbiol.">
        <title>High frequency of phylogenetically diverse reductive dehalogenase-homologous genes in deep subseafloor sedimentary metagenomes.</title>
        <authorList>
            <person name="Kawai M."/>
            <person name="Futagami T."/>
            <person name="Toyoda A."/>
            <person name="Takaki Y."/>
            <person name="Nishi S."/>
            <person name="Hori S."/>
            <person name="Arai W."/>
            <person name="Tsubouchi T."/>
            <person name="Morono Y."/>
            <person name="Uchiyama I."/>
            <person name="Ito T."/>
            <person name="Fujiyama A."/>
            <person name="Inagaki F."/>
            <person name="Takami H."/>
        </authorList>
    </citation>
    <scope>NUCLEOTIDE SEQUENCE</scope>
    <source>
        <strain evidence="3">Expedition CK06-06</strain>
    </source>
</reference>
<dbReference type="Pfam" id="PF01206">
    <property type="entry name" value="TusA"/>
    <property type="match status" value="1"/>
</dbReference>
<feature type="domain" description="UPF0033" evidence="2">
    <location>
        <begin position="16"/>
        <end position="40"/>
    </location>
</feature>
<name>X1AE03_9ZZZZ</name>